<dbReference type="SUPFAM" id="SSF47413">
    <property type="entry name" value="lambda repressor-like DNA-binding domains"/>
    <property type="match status" value="1"/>
</dbReference>
<dbReference type="CDD" id="cd00093">
    <property type="entry name" value="HTH_XRE"/>
    <property type="match status" value="1"/>
</dbReference>
<feature type="domain" description="HTH cro/C1-type" evidence="1">
    <location>
        <begin position="6"/>
        <end position="58"/>
    </location>
</feature>
<dbReference type="EMBL" id="BK015669">
    <property type="protein sequence ID" value="DAE19190.1"/>
    <property type="molecule type" value="Genomic_DNA"/>
</dbReference>
<dbReference type="SMART" id="SM00530">
    <property type="entry name" value="HTH_XRE"/>
    <property type="match status" value="1"/>
</dbReference>
<protein>
    <submittedName>
        <fullName evidence="2">Repressor protein</fullName>
    </submittedName>
</protein>
<organism evidence="2">
    <name type="scientific">Siphoviridae sp. ctNYt19</name>
    <dbReference type="NCBI Taxonomy" id="2825472"/>
    <lineage>
        <taxon>Viruses</taxon>
        <taxon>Duplodnaviria</taxon>
        <taxon>Heunggongvirae</taxon>
        <taxon>Uroviricota</taxon>
        <taxon>Caudoviricetes</taxon>
    </lineage>
</organism>
<evidence type="ECO:0000259" key="1">
    <source>
        <dbReference type="PROSITE" id="PS50943"/>
    </source>
</evidence>
<dbReference type="GO" id="GO:0003677">
    <property type="term" value="F:DNA binding"/>
    <property type="evidence" value="ECO:0007669"/>
    <property type="project" value="InterPro"/>
</dbReference>
<dbReference type="InterPro" id="IPR001387">
    <property type="entry name" value="Cro/C1-type_HTH"/>
</dbReference>
<reference evidence="2" key="1">
    <citation type="journal article" date="2021" name="Proc. Natl. Acad. Sci. U.S.A.">
        <title>A Catalog of Tens of Thousands of Viruses from Human Metagenomes Reveals Hidden Associations with Chronic Diseases.</title>
        <authorList>
            <person name="Tisza M.J."/>
            <person name="Buck C.B."/>
        </authorList>
    </citation>
    <scope>NUCLEOTIDE SEQUENCE</scope>
    <source>
        <strain evidence="2">CtNYt19</strain>
    </source>
</reference>
<name>A0A8S5QIR7_9CAUD</name>
<sequence>MIYSNIKKLCFSRKISISKLENDLHIPRSSICKWDKTTPSVLKVKSVADYFGVSMEELLNEDGD</sequence>
<dbReference type="Gene3D" id="1.10.260.40">
    <property type="entry name" value="lambda repressor-like DNA-binding domains"/>
    <property type="match status" value="1"/>
</dbReference>
<proteinExistence type="predicted"/>
<accession>A0A8S5QIR7</accession>
<dbReference type="InterPro" id="IPR010982">
    <property type="entry name" value="Lambda_DNA-bd_dom_sf"/>
</dbReference>
<evidence type="ECO:0000313" key="2">
    <source>
        <dbReference type="EMBL" id="DAE19190.1"/>
    </source>
</evidence>
<dbReference type="PROSITE" id="PS50943">
    <property type="entry name" value="HTH_CROC1"/>
    <property type="match status" value="1"/>
</dbReference>